<dbReference type="Proteomes" id="UP001140094">
    <property type="component" value="Unassembled WGS sequence"/>
</dbReference>
<protein>
    <submittedName>
        <fullName evidence="1">Uncharacterized protein</fullName>
    </submittedName>
</protein>
<keyword evidence="2" id="KW-1185">Reference proteome</keyword>
<dbReference type="EMBL" id="JANBUO010003441">
    <property type="protein sequence ID" value="KAJ2790841.1"/>
    <property type="molecule type" value="Genomic_DNA"/>
</dbReference>
<gene>
    <name evidence="1" type="ORF">H4R20_006945</name>
</gene>
<accession>A0A9W8LQC7</accession>
<comment type="caution">
    <text evidence="1">The sequence shown here is derived from an EMBL/GenBank/DDBJ whole genome shotgun (WGS) entry which is preliminary data.</text>
</comment>
<evidence type="ECO:0000313" key="1">
    <source>
        <dbReference type="EMBL" id="KAJ2790841.1"/>
    </source>
</evidence>
<reference evidence="1" key="1">
    <citation type="submission" date="2022-07" db="EMBL/GenBank/DDBJ databases">
        <title>Phylogenomic reconstructions and comparative analyses of Kickxellomycotina fungi.</title>
        <authorList>
            <person name="Reynolds N.K."/>
            <person name="Stajich J.E."/>
            <person name="Barry K."/>
            <person name="Grigoriev I.V."/>
            <person name="Crous P."/>
            <person name="Smith M.E."/>
        </authorList>
    </citation>
    <scope>NUCLEOTIDE SEQUENCE</scope>
    <source>
        <strain evidence="1">NRRL 1565</strain>
    </source>
</reference>
<feature type="non-terminal residue" evidence="1">
    <location>
        <position position="135"/>
    </location>
</feature>
<evidence type="ECO:0000313" key="2">
    <source>
        <dbReference type="Proteomes" id="UP001140094"/>
    </source>
</evidence>
<name>A0A9W8LQC7_9FUNG</name>
<organism evidence="1 2">
    <name type="scientific">Coemansia guatemalensis</name>
    <dbReference type="NCBI Taxonomy" id="2761395"/>
    <lineage>
        <taxon>Eukaryota</taxon>
        <taxon>Fungi</taxon>
        <taxon>Fungi incertae sedis</taxon>
        <taxon>Zoopagomycota</taxon>
        <taxon>Kickxellomycotina</taxon>
        <taxon>Kickxellomycetes</taxon>
        <taxon>Kickxellales</taxon>
        <taxon>Kickxellaceae</taxon>
        <taxon>Coemansia</taxon>
    </lineage>
</organism>
<proteinExistence type="predicted"/>
<sequence length="135" mass="15201">MKELALPLNHERNPASLLHGIEVFPYTTLVMINIDYPGISSPPIVCVEDFTDEEVASHIAINMQACAEQVHLLAPNAHSVVICGRRPYHIGDDNHEKWIKKHVEKHFGLFIRSNTSCLRIAELKVTKSLIYSATM</sequence>
<dbReference type="AlphaFoldDB" id="A0A9W8LQC7"/>